<sequence>MTTNLKVGIEIFLENVWEGKISAKPRVSKVIRAPENIPNICFKSKHLTGKHIRLCYYPHSIVLCFENIQPSTVNIPQSGYPPFDKKDFIEIEKMNMSNYGSQEKYFIIRLGRGSLYGSCEIWIEMQNDFIAQDAHATLSAIIERENEKRKNIKFDEPCLGDKNYGSSRSALYQSDNIAQERSRFESFDGDIDLYSAYHKLRDTQRRHTSHSLSNDKKLSVLSEPVIVEEPEPATTSTIKKSASTHSKFFSKPIQYIRDKTNSLSKAKPVYTFTHGPYGDMYDDFSSNRPDPLARAIYPVIQKPKLECDDDENENSGGTLKAGNDDAISTKSQDTFTYAYINSKYALKNEETFRIKKVGTTRVIERTDANKKSEINQNIPCNSTTSSISDKQSLSEYHGSNCSNSGIDADDEYGPQTDGLSDVSAKVDYLHSNCDDLQSTLFEKSNIHDGRMKESTSMEKSIIASSPSHLVVPDFFDSHHEEMKSYISDSTDSCYSSLMANSVGQSNGARTNSFSTTFHSRASTFSSSTSKPLCLYSLRKKTRDHSEVGSSRIQPVDAILETDTNTPENDIDEGESDPRKRALSLGSHLRGQDQNSKLSGNVSKRQHKGGAGISAKSSLSNLNENCEINQKAKSSNNIELSSNNNPRNSVRSIHSNKSSVSNNPLKNENNNDKINSDYFMELNFTGFLKQGVDGGLSDSDELLQVAELNKIHSERKASAVRNSPNNISSDIIFTGSIGIRNRSSTKTSQNSNMSQRSSRPLNQDIEELETKMNSTKCYIASTKEVEDTQANSLKHSPTAPNILDLGNNITNAQSSRSQKDTMSLKNDGNSLKKVKKSFKKNIKDLNIFRPSLKSAGTPISTNNGDNLFPIPPV</sequence>
<protein>
    <submittedName>
        <fullName evidence="2">IRS-type PTB domain-containing protein</fullName>
    </submittedName>
</protein>
<accession>A0AC35UIQ6</accession>
<dbReference type="WBParaSite" id="RSKR_0001182300.1">
    <property type="protein sequence ID" value="RSKR_0001182300.1"/>
    <property type="gene ID" value="RSKR_0001182300"/>
</dbReference>
<dbReference type="Proteomes" id="UP000095286">
    <property type="component" value="Unplaced"/>
</dbReference>
<organism evidence="1 2">
    <name type="scientific">Rhabditophanes sp. KR3021</name>
    <dbReference type="NCBI Taxonomy" id="114890"/>
    <lineage>
        <taxon>Eukaryota</taxon>
        <taxon>Metazoa</taxon>
        <taxon>Ecdysozoa</taxon>
        <taxon>Nematoda</taxon>
        <taxon>Chromadorea</taxon>
        <taxon>Rhabditida</taxon>
        <taxon>Tylenchina</taxon>
        <taxon>Panagrolaimomorpha</taxon>
        <taxon>Strongyloidoidea</taxon>
        <taxon>Alloionematidae</taxon>
        <taxon>Rhabditophanes</taxon>
    </lineage>
</organism>
<evidence type="ECO:0000313" key="1">
    <source>
        <dbReference type="Proteomes" id="UP000095286"/>
    </source>
</evidence>
<evidence type="ECO:0000313" key="2">
    <source>
        <dbReference type="WBParaSite" id="RSKR_0001182300.1"/>
    </source>
</evidence>
<reference evidence="2" key="1">
    <citation type="submission" date="2016-11" db="UniProtKB">
        <authorList>
            <consortium name="WormBaseParasite"/>
        </authorList>
    </citation>
    <scope>IDENTIFICATION</scope>
    <source>
        <strain evidence="2">KR3021</strain>
    </source>
</reference>
<proteinExistence type="predicted"/>
<name>A0AC35UIQ6_9BILA</name>